<feature type="transmembrane region" description="Helical" evidence="11">
    <location>
        <begin position="351"/>
        <end position="372"/>
    </location>
</feature>
<name>A0ABW5R613_9BACL</name>
<keyword evidence="6 9" id="KW-0067">ATP-binding</keyword>
<dbReference type="CDD" id="cd14014">
    <property type="entry name" value="STKc_PknB_like"/>
    <property type="match status" value="1"/>
</dbReference>
<dbReference type="PROSITE" id="PS50011">
    <property type="entry name" value="PROTEIN_KINASE_DOM"/>
    <property type="match status" value="1"/>
</dbReference>
<dbReference type="NCBIfam" id="NF033483">
    <property type="entry name" value="PknB_PASTA_kin"/>
    <property type="match status" value="1"/>
</dbReference>
<evidence type="ECO:0000256" key="5">
    <source>
        <dbReference type="ARBA" id="ARBA00022777"/>
    </source>
</evidence>
<keyword evidence="2" id="KW-0723">Serine/threonine-protein kinase</keyword>
<feature type="domain" description="PASTA" evidence="13">
    <location>
        <begin position="517"/>
        <end position="587"/>
    </location>
</feature>
<accession>A0ABW5R613</accession>
<evidence type="ECO:0000256" key="6">
    <source>
        <dbReference type="ARBA" id="ARBA00022840"/>
    </source>
</evidence>
<evidence type="ECO:0000256" key="1">
    <source>
        <dbReference type="ARBA" id="ARBA00012513"/>
    </source>
</evidence>
<proteinExistence type="predicted"/>
<dbReference type="Pfam" id="PF03793">
    <property type="entry name" value="PASTA"/>
    <property type="match status" value="3"/>
</dbReference>
<dbReference type="PROSITE" id="PS00107">
    <property type="entry name" value="PROTEIN_KINASE_ATP"/>
    <property type="match status" value="1"/>
</dbReference>
<comment type="catalytic activity">
    <reaction evidence="8">
        <text>L-seryl-[protein] + ATP = O-phospho-L-seryl-[protein] + ADP + H(+)</text>
        <dbReference type="Rhea" id="RHEA:17989"/>
        <dbReference type="Rhea" id="RHEA-COMP:9863"/>
        <dbReference type="Rhea" id="RHEA-COMP:11604"/>
        <dbReference type="ChEBI" id="CHEBI:15378"/>
        <dbReference type="ChEBI" id="CHEBI:29999"/>
        <dbReference type="ChEBI" id="CHEBI:30616"/>
        <dbReference type="ChEBI" id="CHEBI:83421"/>
        <dbReference type="ChEBI" id="CHEBI:456216"/>
        <dbReference type="EC" id="2.7.11.1"/>
    </reaction>
</comment>
<feature type="region of interest" description="Disordered" evidence="10">
    <location>
        <begin position="300"/>
        <end position="322"/>
    </location>
</feature>
<evidence type="ECO:0000256" key="11">
    <source>
        <dbReference type="SAM" id="Phobius"/>
    </source>
</evidence>
<evidence type="ECO:0000256" key="3">
    <source>
        <dbReference type="ARBA" id="ARBA00022679"/>
    </source>
</evidence>
<keyword evidence="5 14" id="KW-0418">Kinase</keyword>
<evidence type="ECO:0000256" key="9">
    <source>
        <dbReference type="PROSITE-ProRule" id="PRU10141"/>
    </source>
</evidence>
<feature type="binding site" evidence="9">
    <location>
        <position position="39"/>
    </location>
    <ligand>
        <name>ATP</name>
        <dbReference type="ChEBI" id="CHEBI:30616"/>
    </ligand>
</feature>
<dbReference type="PANTHER" id="PTHR43289">
    <property type="entry name" value="MITOGEN-ACTIVATED PROTEIN KINASE KINASE KINASE 20-RELATED"/>
    <property type="match status" value="1"/>
</dbReference>
<feature type="domain" description="Protein kinase" evidence="12">
    <location>
        <begin position="10"/>
        <end position="267"/>
    </location>
</feature>
<dbReference type="InterPro" id="IPR000719">
    <property type="entry name" value="Prot_kinase_dom"/>
</dbReference>
<protein>
    <recommendedName>
        <fullName evidence="1">non-specific serine/threonine protein kinase</fullName>
        <ecNumber evidence="1">2.7.11.1</ecNumber>
    </recommendedName>
</protein>
<reference evidence="15" key="1">
    <citation type="journal article" date="2019" name="Int. J. Syst. Evol. Microbiol.">
        <title>The Global Catalogue of Microorganisms (GCM) 10K type strain sequencing project: providing services to taxonomists for standard genome sequencing and annotation.</title>
        <authorList>
            <consortium name="The Broad Institute Genomics Platform"/>
            <consortium name="The Broad Institute Genome Sequencing Center for Infectious Disease"/>
            <person name="Wu L."/>
            <person name="Ma J."/>
        </authorList>
    </citation>
    <scope>NUCLEOTIDE SEQUENCE [LARGE SCALE GENOMIC DNA]</scope>
    <source>
        <strain evidence="15">KCTC 33676</strain>
    </source>
</reference>
<feature type="compositionally biased region" description="Acidic residues" evidence="10">
    <location>
        <begin position="705"/>
        <end position="718"/>
    </location>
</feature>
<keyword evidence="11" id="KW-0812">Transmembrane</keyword>
<dbReference type="SMART" id="SM00740">
    <property type="entry name" value="PASTA"/>
    <property type="match status" value="3"/>
</dbReference>
<evidence type="ECO:0000256" key="4">
    <source>
        <dbReference type="ARBA" id="ARBA00022741"/>
    </source>
</evidence>
<dbReference type="Proteomes" id="UP001597497">
    <property type="component" value="Unassembled WGS sequence"/>
</dbReference>
<keyword evidence="3" id="KW-0808">Transferase</keyword>
<dbReference type="InterPro" id="IPR011009">
    <property type="entry name" value="Kinase-like_dom_sf"/>
</dbReference>
<feature type="region of interest" description="Disordered" evidence="10">
    <location>
        <begin position="674"/>
        <end position="731"/>
    </location>
</feature>
<dbReference type="EC" id="2.7.11.1" evidence="1"/>
<dbReference type="EMBL" id="JBHUMM010000001">
    <property type="protein sequence ID" value="MFD2670196.1"/>
    <property type="molecule type" value="Genomic_DNA"/>
</dbReference>
<dbReference type="InterPro" id="IPR008271">
    <property type="entry name" value="Ser/Thr_kinase_AS"/>
</dbReference>
<evidence type="ECO:0000256" key="7">
    <source>
        <dbReference type="ARBA" id="ARBA00047899"/>
    </source>
</evidence>
<organism evidence="14 15">
    <name type="scientific">Marinicrinis sediminis</name>
    <dbReference type="NCBI Taxonomy" id="1652465"/>
    <lineage>
        <taxon>Bacteria</taxon>
        <taxon>Bacillati</taxon>
        <taxon>Bacillota</taxon>
        <taxon>Bacilli</taxon>
        <taxon>Bacillales</taxon>
        <taxon>Paenibacillaceae</taxon>
    </lineage>
</organism>
<dbReference type="PANTHER" id="PTHR43289:SF34">
    <property type="entry name" value="SERINE_THREONINE-PROTEIN KINASE YBDM-RELATED"/>
    <property type="match status" value="1"/>
</dbReference>
<dbReference type="InterPro" id="IPR017441">
    <property type="entry name" value="Protein_kinase_ATP_BS"/>
</dbReference>
<dbReference type="PROSITE" id="PS00108">
    <property type="entry name" value="PROTEIN_KINASE_ST"/>
    <property type="match status" value="1"/>
</dbReference>
<evidence type="ECO:0000256" key="8">
    <source>
        <dbReference type="ARBA" id="ARBA00048679"/>
    </source>
</evidence>
<evidence type="ECO:0000259" key="13">
    <source>
        <dbReference type="PROSITE" id="PS51178"/>
    </source>
</evidence>
<dbReference type="Gene3D" id="3.30.10.20">
    <property type="match status" value="2"/>
</dbReference>
<feature type="domain" description="PASTA" evidence="13">
    <location>
        <begin position="380"/>
        <end position="446"/>
    </location>
</feature>
<sequence>MIGQTLSGRYEILDRVGGGGMAIVYKAHDVLLHRNVAVKVLRSQFVHDEDFIHRFRREARAAASLSHPNVVSIYDVGQQEDIHYIIMEFVEGATLNERIKEHAPLQVEEAVHIATQICDALEHAHQNEIIHRDIKPHNILIGRNGRVKVTDFGIARAAASSDLTQTGSVLGSVHYFSPEQAKGVAQGEKSDLYSLGIVLYQMLTNQLPFLGESPISVALKHLQEPFEDPRSLNPMIPQSVENIMLKALRKTPEERYTSAREMLDDLTSCLQGDRRNEPKLLFHDVPDEEQTIVMPAIRNWSPDSENEGETVIATPDSPPRRGKSAVAAETAAVGKQAGDAQSAATKKKAAWVKPVLISFLTLILLVLMWFGVKAVRNMFTVPEVEVPTVIGMTLEEAKLELEKNGLQADPIEQQYSDQYAEGIVMDQTERNITVREDSPIGLTVSQGEKLEAMEPYIGKKWEDVSEEIEALVSSDRQITLEQAYSDATPGTIIDQTPRAGERFKPENVQMKFVLSQGPETFPMPDLVGKKVSEAESIIYKNDLELDEDAIQYEPDFQVPKDIVIRQFPYEAGERVAPGSRIDKLIVSSGLPDDALEPKQRVEIDPVEDGELTTVRIVISDARGNDNEVVNEDITKTDAFNVQPVVTEAKNATITVYRDDVFYESWTITYKDAKKQGNKTRTLKKEQPEPQEEPSAQQEPPVNEQPSEDEEDEEGEEESSGNSLSNLLDALN</sequence>
<evidence type="ECO:0000313" key="14">
    <source>
        <dbReference type="EMBL" id="MFD2670196.1"/>
    </source>
</evidence>
<evidence type="ECO:0000259" key="12">
    <source>
        <dbReference type="PROSITE" id="PS50011"/>
    </source>
</evidence>
<keyword evidence="11" id="KW-0472">Membrane</keyword>
<dbReference type="InterPro" id="IPR005543">
    <property type="entry name" value="PASTA_dom"/>
</dbReference>
<dbReference type="Gene3D" id="1.10.510.10">
    <property type="entry name" value="Transferase(Phosphotransferase) domain 1"/>
    <property type="match status" value="1"/>
</dbReference>
<evidence type="ECO:0000313" key="15">
    <source>
        <dbReference type="Proteomes" id="UP001597497"/>
    </source>
</evidence>
<dbReference type="PROSITE" id="PS51178">
    <property type="entry name" value="PASTA"/>
    <property type="match status" value="2"/>
</dbReference>
<keyword evidence="4 9" id="KW-0547">Nucleotide-binding</keyword>
<dbReference type="GO" id="GO:0016301">
    <property type="term" value="F:kinase activity"/>
    <property type="evidence" value="ECO:0007669"/>
    <property type="project" value="UniProtKB-KW"/>
</dbReference>
<keyword evidence="15" id="KW-1185">Reference proteome</keyword>
<dbReference type="SUPFAM" id="SSF56112">
    <property type="entry name" value="Protein kinase-like (PK-like)"/>
    <property type="match status" value="1"/>
</dbReference>
<dbReference type="SMART" id="SM00220">
    <property type="entry name" value="S_TKc"/>
    <property type="match status" value="1"/>
</dbReference>
<gene>
    <name evidence="14" type="primary">pknB</name>
    <name evidence="14" type="ORF">ACFSUC_01080</name>
</gene>
<dbReference type="Gene3D" id="3.30.200.20">
    <property type="entry name" value="Phosphorylase Kinase, domain 1"/>
    <property type="match status" value="1"/>
</dbReference>
<dbReference type="Pfam" id="PF00069">
    <property type="entry name" value="Pkinase"/>
    <property type="match status" value="1"/>
</dbReference>
<evidence type="ECO:0000256" key="10">
    <source>
        <dbReference type="SAM" id="MobiDB-lite"/>
    </source>
</evidence>
<dbReference type="RefSeq" id="WP_379927533.1">
    <property type="nucleotide sequence ID" value="NZ_JBHUMM010000001.1"/>
</dbReference>
<dbReference type="CDD" id="cd06577">
    <property type="entry name" value="PASTA_pknB"/>
    <property type="match status" value="2"/>
</dbReference>
<feature type="compositionally biased region" description="Low complexity" evidence="10">
    <location>
        <begin position="719"/>
        <end position="731"/>
    </location>
</feature>
<keyword evidence="11" id="KW-1133">Transmembrane helix</keyword>
<comment type="caution">
    <text evidence="14">The sequence shown here is derived from an EMBL/GenBank/DDBJ whole genome shotgun (WGS) entry which is preliminary data.</text>
</comment>
<comment type="catalytic activity">
    <reaction evidence="7">
        <text>L-threonyl-[protein] + ATP = O-phospho-L-threonyl-[protein] + ADP + H(+)</text>
        <dbReference type="Rhea" id="RHEA:46608"/>
        <dbReference type="Rhea" id="RHEA-COMP:11060"/>
        <dbReference type="Rhea" id="RHEA-COMP:11605"/>
        <dbReference type="ChEBI" id="CHEBI:15378"/>
        <dbReference type="ChEBI" id="CHEBI:30013"/>
        <dbReference type="ChEBI" id="CHEBI:30616"/>
        <dbReference type="ChEBI" id="CHEBI:61977"/>
        <dbReference type="ChEBI" id="CHEBI:456216"/>
        <dbReference type="EC" id="2.7.11.1"/>
    </reaction>
</comment>
<evidence type="ECO:0000256" key="2">
    <source>
        <dbReference type="ARBA" id="ARBA00022527"/>
    </source>
</evidence>